<dbReference type="AlphaFoldDB" id="A0A841T2L1"/>
<sequence>MQANAKTQMTKATWLWDTPLIRASAADIVQFCKSNEINVIYLQINRDIQASDYASFIRLARGNGIEVHALDGRTTWGFTANRRSIDRSFDWLALYQSNVAADERFSGIHVDIEPYALPYWDKTGSDFVAQWQGNVRYIVQRAKDLRLPIAADIPFWLSGFMTPDGKETLSRWMMRHYGAVTILAYRDSAQGISNMAAAELTEAADLNIPATVGVETVHSLEGANITFFEEGRARMNEQLDEAASLLAEHGTFAGLAIHDYKAWRAMED</sequence>
<comment type="caution">
    <text evidence="1">The sequence shown here is derived from an EMBL/GenBank/DDBJ whole genome shotgun (WGS) entry which is preliminary data.</text>
</comment>
<keyword evidence="2" id="KW-1185">Reference proteome</keyword>
<organism evidence="1 2">
    <name type="scientific">Cohnella lubricantis</name>
    <dbReference type="NCBI Taxonomy" id="2163172"/>
    <lineage>
        <taxon>Bacteria</taxon>
        <taxon>Bacillati</taxon>
        <taxon>Bacillota</taxon>
        <taxon>Bacilli</taxon>
        <taxon>Bacillales</taxon>
        <taxon>Paenibacillaceae</taxon>
        <taxon>Cohnella</taxon>
    </lineage>
</organism>
<evidence type="ECO:0000313" key="1">
    <source>
        <dbReference type="EMBL" id="MBB6675813.1"/>
    </source>
</evidence>
<evidence type="ECO:0008006" key="3">
    <source>
        <dbReference type="Google" id="ProtNLM"/>
    </source>
</evidence>
<gene>
    <name evidence="1" type="ORF">H4Q31_00535</name>
</gene>
<reference evidence="1 2" key="1">
    <citation type="submission" date="2020-08" db="EMBL/GenBank/DDBJ databases">
        <title>Cohnella phylogeny.</title>
        <authorList>
            <person name="Dunlap C."/>
        </authorList>
    </citation>
    <scope>NUCLEOTIDE SEQUENCE [LARGE SCALE GENOMIC DNA]</scope>
    <source>
        <strain evidence="1 2">DSM 103658</strain>
    </source>
</reference>
<name>A0A841T2L1_9BACL</name>
<dbReference type="EMBL" id="JACJVN010000003">
    <property type="protein sequence ID" value="MBB6675813.1"/>
    <property type="molecule type" value="Genomic_DNA"/>
</dbReference>
<dbReference type="RefSeq" id="WP_185177120.1">
    <property type="nucleotide sequence ID" value="NZ_CBCSEP010000044.1"/>
</dbReference>
<accession>A0A841T2L1</accession>
<dbReference type="Proteomes" id="UP000574133">
    <property type="component" value="Unassembled WGS sequence"/>
</dbReference>
<evidence type="ECO:0000313" key="2">
    <source>
        <dbReference type="Proteomes" id="UP000574133"/>
    </source>
</evidence>
<proteinExistence type="predicted"/>
<protein>
    <recommendedName>
        <fullName evidence="3">Amidase</fullName>
    </recommendedName>
</protein>